<evidence type="ECO:0000259" key="1">
    <source>
        <dbReference type="Pfam" id="PF00501"/>
    </source>
</evidence>
<name>A0AAJ1U3T1_9RHOB</name>
<dbReference type="Pfam" id="PF00501">
    <property type="entry name" value="AMP-binding"/>
    <property type="match status" value="1"/>
</dbReference>
<evidence type="ECO:0000313" key="3">
    <source>
        <dbReference type="EMBL" id="MDQ2092705.1"/>
    </source>
</evidence>
<dbReference type="PROSITE" id="PS00455">
    <property type="entry name" value="AMP_BINDING"/>
    <property type="match status" value="1"/>
</dbReference>
<reference evidence="3" key="1">
    <citation type="submission" date="2022-07" db="EMBL/GenBank/DDBJ databases">
        <authorList>
            <person name="Otstavnykh N."/>
            <person name="Isaeva M."/>
            <person name="Bystritskaya E."/>
        </authorList>
    </citation>
    <scope>NUCLEOTIDE SEQUENCE</scope>
    <source>
        <strain evidence="3">10Alg 79</strain>
    </source>
</reference>
<dbReference type="InterPro" id="IPR025110">
    <property type="entry name" value="AMP-bd_C"/>
</dbReference>
<dbReference type="GO" id="GO:0016405">
    <property type="term" value="F:CoA-ligase activity"/>
    <property type="evidence" value="ECO:0007669"/>
    <property type="project" value="TreeGrafter"/>
</dbReference>
<dbReference type="InterPro" id="IPR042099">
    <property type="entry name" value="ANL_N_sf"/>
</dbReference>
<proteinExistence type="predicted"/>
<dbReference type="InterPro" id="IPR045851">
    <property type="entry name" value="AMP-bd_C_sf"/>
</dbReference>
<dbReference type="Pfam" id="PF13193">
    <property type="entry name" value="AMP-binding_C"/>
    <property type="match status" value="1"/>
</dbReference>
<dbReference type="AlphaFoldDB" id="A0AAJ1U3T1"/>
<feature type="domain" description="AMP-dependent synthetase/ligase" evidence="1">
    <location>
        <begin position="24"/>
        <end position="365"/>
    </location>
</feature>
<dbReference type="PANTHER" id="PTHR24096">
    <property type="entry name" value="LONG-CHAIN-FATTY-ACID--COA LIGASE"/>
    <property type="match status" value="1"/>
</dbReference>
<accession>A0AAJ1U3T1</accession>
<evidence type="ECO:0000259" key="2">
    <source>
        <dbReference type="Pfam" id="PF13193"/>
    </source>
</evidence>
<feature type="domain" description="AMP-binding enzyme C-terminal" evidence="2">
    <location>
        <begin position="421"/>
        <end position="494"/>
    </location>
</feature>
<keyword evidence="4" id="KW-1185">Reference proteome</keyword>
<dbReference type="InterPro" id="IPR000873">
    <property type="entry name" value="AMP-dep_synth/lig_dom"/>
</dbReference>
<reference evidence="3" key="2">
    <citation type="submission" date="2023-04" db="EMBL/GenBank/DDBJ databases">
        <title>'Rhodoalgimonas zhirmunskyi' gen. nov., isolated from a red alga.</title>
        <authorList>
            <person name="Nedashkovskaya O.I."/>
            <person name="Otstavnykh N.Y."/>
            <person name="Bystritskaya E.P."/>
            <person name="Balabanova L.A."/>
            <person name="Isaeva M.P."/>
        </authorList>
    </citation>
    <scope>NUCLEOTIDE SEQUENCE</scope>
    <source>
        <strain evidence="3">10Alg 79</strain>
    </source>
</reference>
<comment type="caution">
    <text evidence="3">The sequence shown here is derived from an EMBL/GenBank/DDBJ whole genome shotgun (WGS) entry which is preliminary data.</text>
</comment>
<dbReference type="SUPFAM" id="SSF56801">
    <property type="entry name" value="Acetyl-CoA synthetase-like"/>
    <property type="match status" value="1"/>
</dbReference>
<evidence type="ECO:0000313" key="4">
    <source>
        <dbReference type="Proteomes" id="UP001227162"/>
    </source>
</evidence>
<gene>
    <name evidence="3" type="ORF">NOI20_01100</name>
</gene>
<dbReference type="EMBL" id="JANFFA010000001">
    <property type="protein sequence ID" value="MDQ2092705.1"/>
    <property type="molecule type" value="Genomic_DNA"/>
</dbReference>
<dbReference type="RefSeq" id="WP_317624324.1">
    <property type="nucleotide sequence ID" value="NZ_JANFFA010000001.1"/>
</dbReference>
<keyword evidence="3" id="KW-0436">Ligase</keyword>
<dbReference type="PANTHER" id="PTHR24096:SF267">
    <property type="entry name" value="MALONATE--COA LIGASE ACSF3, MITOCHONDRIAL"/>
    <property type="match status" value="1"/>
</dbReference>
<organism evidence="3 4">
    <name type="scientific">Rhodalgimonas zhirmunskyi</name>
    <dbReference type="NCBI Taxonomy" id="2964767"/>
    <lineage>
        <taxon>Bacteria</taxon>
        <taxon>Pseudomonadati</taxon>
        <taxon>Pseudomonadota</taxon>
        <taxon>Alphaproteobacteria</taxon>
        <taxon>Rhodobacterales</taxon>
        <taxon>Roseobacteraceae</taxon>
        <taxon>Rhodalgimonas</taxon>
    </lineage>
</organism>
<protein>
    <submittedName>
        <fullName evidence="3">Acyl--CoA ligase</fullName>
    </submittedName>
</protein>
<dbReference type="Gene3D" id="3.40.50.12780">
    <property type="entry name" value="N-terminal domain of ligase-like"/>
    <property type="match status" value="1"/>
</dbReference>
<dbReference type="Gene3D" id="3.30.300.30">
    <property type="match status" value="1"/>
</dbReference>
<dbReference type="InterPro" id="IPR020845">
    <property type="entry name" value="AMP-binding_CS"/>
</dbReference>
<dbReference type="Proteomes" id="UP001227162">
    <property type="component" value="Unassembled WGS sequence"/>
</dbReference>
<sequence>MTRLHAPEGPQYEAIDFGHAFYEVKERDPAKLAVIDEAHEWTWAQFGDLATRIAGRLNRMGVGRGDRIAVLAENSAPYLALYAGILCAGACVVPLPFSAQPETLKIMFADCGATVLFTSDRYADVAETLGAGEVIRLEGIDAWAEGAPLPEPVRVKPDDFFDLIYSSGTTGTPKGIIHDHRFRSRQLVRMPRFGLDENAVSILSTPLYSNTTLVSALPVIARGGTLVSMAKFDVEQFLNLSQKHHVTHGMLVPVQYMRIMKHPDFDKYDLTSWRVKLSTSAPLPGPLIADVLERWPGDLFEVYGMTEGGLTTVLDARANPTKLDTVGKVAEGCEARIIDEDGHELPAGSYGEIVGRGGPMMQGYLNADEKTQESRWVSPEGWDFIRTGDMGRFDEDGFLHLLDRRKDMIISGGFNIYAADLEKVLRAHPDVADVAVIAIPSEDWGETPLGLVVPQTAGVDADAIRTWANAQLGKTQRLSAIELRDDLPRSEIGKILKKELRAPYWEKTKA</sequence>